<dbReference type="Proteomes" id="UP000290174">
    <property type="component" value="Unassembled WGS sequence"/>
</dbReference>
<proteinExistence type="predicted"/>
<dbReference type="Gene3D" id="3.90.1750.20">
    <property type="entry name" value="Putative Large Serine Recombinase, Chain B, Domain 2"/>
    <property type="match status" value="1"/>
</dbReference>
<accession>A0A4Q0QNS6</accession>
<dbReference type="FunFam" id="3.40.50.1390:FF:000008">
    <property type="entry name" value="DNA recombinase"/>
    <property type="match status" value="1"/>
</dbReference>
<name>A0A4Q0QNS6_9BRAD</name>
<dbReference type="SUPFAM" id="SSF53041">
    <property type="entry name" value="Resolvase-like"/>
    <property type="match status" value="1"/>
</dbReference>
<dbReference type="Pfam" id="PF00239">
    <property type="entry name" value="Resolvase"/>
    <property type="match status" value="1"/>
</dbReference>
<comment type="caution">
    <text evidence="2">The sequence shown here is derived from an EMBL/GenBank/DDBJ whole genome shotgun (WGS) entry which is preliminary data.</text>
</comment>
<dbReference type="CDD" id="cd00338">
    <property type="entry name" value="Ser_Recombinase"/>
    <property type="match status" value="1"/>
</dbReference>
<dbReference type="GO" id="GO:0000150">
    <property type="term" value="F:DNA strand exchange activity"/>
    <property type="evidence" value="ECO:0007669"/>
    <property type="project" value="InterPro"/>
</dbReference>
<dbReference type="Gene3D" id="3.40.50.1390">
    <property type="entry name" value="Resolvase, N-terminal catalytic domain"/>
    <property type="match status" value="1"/>
</dbReference>
<dbReference type="InterPro" id="IPR050639">
    <property type="entry name" value="SSR_resolvase"/>
</dbReference>
<dbReference type="InterPro" id="IPR011109">
    <property type="entry name" value="DNA_bind_recombinase_dom"/>
</dbReference>
<dbReference type="Pfam" id="PF07508">
    <property type="entry name" value="Recombinase"/>
    <property type="match status" value="1"/>
</dbReference>
<sequence length="545" mass="62011">MQCAGAGPMVNALVPHKTSLPKAQRACRAAQYVRMSTDYQQYSIANQLAVISAYAQKFDLEIVRTYRDDGKSGLHIKGRAGLLDLIDDVQSARADFGCILVFDVSRWGRFQDVDESAYYEFICKRAGVKVIYCAELFGNDGGLLASLAKNLKRAMAAEWSRERSEKCYAGACYLARMGFRQGGRPCLGLRRELIDVNGRSRGVLENGERKCLQTDRVILRHGPAEEVELVRWIFRQFVLQKKSEVKIARCLNSAGTACPTGRLWTDWIIHNMLVNENYIGNIVYDRHPNRLRERRWWNPPDRWVRKVGAFEPVVDPMLFTRAQGIIAARKNCRGRSNEELLKQLRIALHKNGRLTREIIDSTPGMSRPSVYQLRFGTLRNAYRLIGYTPERDCEYIDTSEDRRALLDELALQLGTALAEFGEDVRFDQFAPKLDVRGIGISFRTARTSHDDNERHSCIWTVKREAQQASGLVVIIRLNASNLAPRDFFVAPISKLAKRLRFSEISMRRHGLRPIGTIEGVIRSVRRRLEEAKLRANGLDPVHAAD</sequence>
<dbReference type="EMBL" id="RKMK01000011">
    <property type="protein sequence ID" value="RXG97371.1"/>
    <property type="molecule type" value="Genomic_DNA"/>
</dbReference>
<dbReference type="InterPro" id="IPR036162">
    <property type="entry name" value="Resolvase-like_N_sf"/>
</dbReference>
<dbReference type="InterPro" id="IPR006119">
    <property type="entry name" value="Resolv_N"/>
</dbReference>
<organism evidence="2 3">
    <name type="scientific">Bradyrhizobium zhanjiangense</name>
    <dbReference type="NCBI Taxonomy" id="1325107"/>
    <lineage>
        <taxon>Bacteria</taxon>
        <taxon>Pseudomonadati</taxon>
        <taxon>Pseudomonadota</taxon>
        <taxon>Alphaproteobacteria</taxon>
        <taxon>Hyphomicrobiales</taxon>
        <taxon>Nitrobacteraceae</taxon>
        <taxon>Bradyrhizobium</taxon>
    </lineage>
</organism>
<dbReference type="GO" id="GO:0003677">
    <property type="term" value="F:DNA binding"/>
    <property type="evidence" value="ECO:0007669"/>
    <property type="project" value="InterPro"/>
</dbReference>
<evidence type="ECO:0000313" key="2">
    <source>
        <dbReference type="EMBL" id="RXG97371.1"/>
    </source>
</evidence>
<reference evidence="2 3" key="1">
    <citation type="submission" date="2018-11" db="EMBL/GenBank/DDBJ databases">
        <title>Bradyrhizobium sp. nov., isolated from effective nodules of peanut in China.</title>
        <authorList>
            <person name="Li Y."/>
        </authorList>
    </citation>
    <scope>NUCLEOTIDE SEQUENCE [LARGE SCALE GENOMIC DNA]</scope>
    <source>
        <strain evidence="2 3">CCBAU 51770</strain>
    </source>
</reference>
<protein>
    <submittedName>
        <fullName evidence="2">Recombinase family protein</fullName>
    </submittedName>
</protein>
<evidence type="ECO:0000259" key="1">
    <source>
        <dbReference type="SMART" id="SM00857"/>
    </source>
</evidence>
<dbReference type="InterPro" id="IPR038109">
    <property type="entry name" value="DNA_bind_recomb_sf"/>
</dbReference>
<feature type="domain" description="Resolvase/invertase-type recombinase catalytic" evidence="1">
    <location>
        <begin position="29"/>
        <end position="180"/>
    </location>
</feature>
<dbReference type="AlphaFoldDB" id="A0A4Q0QNS6"/>
<evidence type="ECO:0000313" key="3">
    <source>
        <dbReference type="Proteomes" id="UP000290174"/>
    </source>
</evidence>
<dbReference type="SMART" id="SM00857">
    <property type="entry name" value="Resolvase"/>
    <property type="match status" value="1"/>
</dbReference>
<gene>
    <name evidence="2" type="ORF">EAS61_15375</name>
</gene>
<dbReference type="PANTHER" id="PTHR30461:SF23">
    <property type="entry name" value="DNA RECOMBINASE-RELATED"/>
    <property type="match status" value="1"/>
</dbReference>
<dbReference type="PANTHER" id="PTHR30461">
    <property type="entry name" value="DNA-INVERTASE FROM LAMBDOID PROPHAGE"/>
    <property type="match status" value="1"/>
</dbReference>